<proteinExistence type="predicted"/>
<comment type="caution">
    <text evidence="3">The sequence shown here is derived from an EMBL/GenBank/DDBJ whole genome shotgun (WGS) entry which is preliminary data.</text>
</comment>
<accession>A0A918YZ19</accession>
<dbReference type="RefSeq" id="WP_146473475.1">
    <property type="nucleotide sequence ID" value="NZ_BNCF01000004.1"/>
</dbReference>
<evidence type="ECO:0000259" key="2">
    <source>
        <dbReference type="Pfam" id="PF12697"/>
    </source>
</evidence>
<reference evidence="3" key="2">
    <citation type="submission" date="2020-09" db="EMBL/GenBank/DDBJ databases">
        <authorList>
            <person name="Sun Q."/>
            <person name="Kim S."/>
        </authorList>
    </citation>
    <scope>NUCLEOTIDE SEQUENCE</scope>
    <source>
        <strain evidence="3">KCTC 32020</strain>
    </source>
</reference>
<gene>
    <name evidence="3" type="ORF">GCM10007167_10640</name>
</gene>
<dbReference type="AlphaFoldDB" id="A0A918YZ19"/>
<name>A0A918YZ19_9GAMM</name>
<sequence>MKRLLSRSPRVLIAAAALLLAGAAAGPAAARGKGKVEQFQGLAVEVIGSGRPVLMIPGLNSHGDTWRETCAALQPARVQCHIVTLPGFAGQPAVETGAFLPAMRDRLLAYVAGKRLKRPVLMGHSLGGVLALQMAAARPDVAERLIIVDALPFLPAAQNPAATVDNVRPMAEQMRQGMEASDDATFRARAAAAIRNMAHDAQRTEQIRAWGAASDRRTTTQAMFELMTTDLRGEVARIRVPTLVLGAWAGFKPYGATKESTAAIFKAQFAKLDGVRIEMSEAGYHFLMWDDPQWLVAQVRDFIAE</sequence>
<keyword evidence="1" id="KW-0732">Signal</keyword>
<dbReference type="GO" id="GO:0016787">
    <property type="term" value="F:hydrolase activity"/>
    <property type="evidence" value="ECO:0007669"/>
    <property type="project" value="UniProtKB-KW"/>
</dbReference>
<dbReference type="Gene3D" id="3.40.50.1820">
    <property type="entry name" value="alpha/beta hydrolase"/>
    <property type="match status" value="1"/>
</dbReference>
<dbReference type="OrthoDB" id="9780765at2"/>
<organism evidence="3 4">
    <name type="scientific">Vulcaniibacterium thermophilum</name>
    <dbReference type="NCBI Taxonomy" id="1169913"/>
    <lineage>
        <taxon>Bacteria</taxon>
        <taxon>Pseudomonadati</taxon>
        <taxon>Pseudomonadota</taxon>
        <taxon>Gammaproteobacteria</taxon>
        <taxon>Lysobacterales</taxon>
        <taxon>Lysobacteraceae</taxon>
        <taxon>Vulcaniibacterium</taxon>
    </lineage>
</organism>
<keyword evidence="3" id="KW-0378">Hydrolase</keyword>
<evidence type="ECO:0000313" key="3">
    <source>
        <dbReference type="EMBL" id="GHE30510.1"/>
    </source>
</evidence>
<feature type="signal peptide" evidence="1">
    <location>
        <begin position="1"/>
        <end position="30"/>
    </location>
</feature>
<dbReference type="EMBL" id="BNCF01000004">
    <property type="protein sequence ID" value="GHE30510.1"/>
    <property type="molecule type" value="Genomic_DNA"/>
</dbReference>
<reference evidence="3" key="1">
    <citation type="journal article" date="2014" name="Int. J. Syst. Evol. Microbiol.">
        <title>Complete genome sequence of Corynebacterium casei LMG S-19264T (=DSM 44701T), isolated from a smear-ripened cheese.</title>
        <authorList>
            <consortium name="US DOE Joint Genome Institute (JGI-PGF)"/>
            <person name="Walter F."/>
            <person name="Albersmeier A."/>
            <person name="Kalinowski J."/>
            <person name="Ruckert C."/>
        </authorList>
    </citation>
    <scope>NUCLEOTIDE SEQUENCE</scope>
    <source>
        <strain evidence="3">KCTC 32020</strain>
    </source>
</reference>
<dbReference type="Proteomes" id="UP000636453">
    <property type="component" value="Unassembled WGS sequence"/>
</dbReference>
<dbReference type="InterPro" id="IPR050266">
    <property type="entry name" value="AB_hydrolase_sf"/>
</dbReference>
<protein>
    <submittedName>
        <fullName evidence="3">Alpha/beta hydrolase</fullName>
    </submittedName>
</protein>
<keyword evidence="4" id="KW-1185">Reference proteome</keyword>
<dbReference type="InterPro" id="IPR029058">
    <property type="entry name" value="AB_hydrolase_fold"/>
</dbReference>
<evidence type="ECO:0000313" key="4">
    <source>
        <dbReference type="Proteomes" id="UP000636453"/>
    </source>
</evidence>
<feature type="chain" id="PRO_5036758342" evidence="1">
    <location>
        <begin position="31"/>
        <end position="305"/>
    </location>
</feature>
<feature type="domain" description="AB hydrolase-1" evidence="2">
    <location>
        <begin position="53"/>
        <end position="297"/>
    </location>
</feature>
<dbReference type="InterPro" id="IPR000073">
    <property type="entry name" value="AB_hydrolase_1"/>
</dbReference>
<evidence type="ECO:0000256" key="1">
    <source>
        <dbReference type="SAM" id="SignalP"/>
    </source>
</evidence>
<dbReference type="PANTHER" id="PTHR43798">
    <property type="entry name" value="MONOACYLGLYCEROL LIPASE"/>
    <property type="match status" value="1"/>
</dbReference>
<dbReference type="SUPFAM" id="SSF53474">
    <property type="entry name" value="alpha/beta-Hydrolases"/>
    <property type="match status" value="1"/>
</dbReference>
<dbReference type="Pfam" id="PF12697">
    <property type="entry name" value="Abhydrolase_6"/>
    <property type="match status" value="1"/>
</dbReference>